<name>A0A8C2ZAL8_CYCLU</name>
<dbReference type="InterPro" id="IPR016187">
    <property type="entry name" value="CTDL_fold"/>
</dbReference>
<feature type="chain" id="PRO_5034727086" description="C-type lectin domain-containing protein" evidence="1">
    <location>
        <begin position="32"/>
        <end position="163"/>
    </location>
</feature>
<evidence type="ECO:0000313" key="3">
    <source>
        <dbReference type="Ensembl" id="ENSCLMP00005024440.1"/>
    </source>
</evidence>
<organism evidence="3 4">
    <name type="scientific">Cyclopterus lumpus</name>
    <name type="common">Lumpsucker</name>
    <dbReference type="NCBI Taxonomy" id="8103"/>
    <lineage>
        <taxon>Eukaryota</taxon>
        <taxon>Metazoa</taxon>
        <taxon>Chordata</taxon>
        <taxon>Craniata</taxon>
        <taxon>Vertebrata</taxon>
        <taxon>Euteleostomi</taxon>
        <taxon>Actinopterygii</taxon>
        <taxon>Neopterygii</taxon>
        <taxon>Teleostei</taxon>
        <taxon>Neoteleostei</taxon>
        <taxon>Acanthomorphata</taxon>
        <taxon>Eupercaria</taxon>
        <taxon>Perciformes</taxon>
        <taxon>Cottioidei</taxon>
        <taxon>Cottales</taxon>
        <taxon>Cyclopteridae</taxon>
        <taxon>Cyclopterus</taxon>
    </lineage>
</organism>
<dbReference type="Pfam" id="PF00059">
    <property type="entry name" value="Lectin_C"/>
    <property type="match status" value="1"/>
</dbReference>
<dbReference type="Ensembl" id="ENSCLMT00005025554.1">
    <property type="protein sequence ID" value="ENSCLMP00005024440.1"/>
    <property type="gene ID" value="ENSCLMG00005012057.1"/>
</dbReference>
<dbReference type="InterPro" id="IPR016186">
    <property type="entry name" value="C-type_lectin-like/link_sf"/>
</dbReference>
<dbReference type="Proteomes" id="UP000694565">
    <property type="component" value="Unplaced"/>
</dbReference>
<dbReference type="Gene3D" id="3.10.100.10">
    <property type="entry name" value="Mannose-Binding Protein A, subunit A"/>
    <property type="match status" value="1"/>
</dbReference>
<dbReference type="InterPro" id="IPR001304">
    <property type="entry name" value="C-type_lectin-like"/>
</dbReference>
<feature type="signal peptide" evidence="1">
    <location>
        <begin position="1"/>
        <end position="31"/>
    </location>
</feature>
<reference evidence="3" key="2">
    <citation type="submission" date="2025-09" db="UniProtKB">
        <authorList>
            <consortium name="Ensembl"/>
        </authorList>
    </citation>
    <scope>IDENTIFICATION</scope>
</reference>
<dbReference type="SMART" id="SM00034">
    <property type="entry name" value="CLECT"/>
    <property type="match status" value="1"/>
</dbReference>
<feature type="domain" description="C-type lectin" evidence="2">
    <location>
        <begin position="26"/>
        <end position="140"/>
    </location>
</feature>
<keyword evidence="1" id="KW-0732">Signal</keyword>
<accession>A0A8C2ZAL8</accession>
<proteinExistence type="predicted"/>
<dbReference type="PANTHER" id="PTHR45784">
    <property type="entry name" value="C-TYPE LECTIN DOMAIN FAMILY 20 MEMBER A-RELATED"/>
    <property type="match status" value="1"/>
</dbReference>
<dbReference type="PANTHER" id="PTHR45784:SF3">
    <property type="entry name" value="C-TYPE LECTIN DOMAIN FAMILY 4 MEMBER K-LIKE-RELATED"/>
    <property type="match status" value="1"/>
</dbReference>
<evidence type="ECO:0000313" key="4">
    <source>
        <dbReference type="Proteomes" id="UP000694565"/>
    </source>
</evidence>
<reference evidence="3" key="1">
    <citation type="submission" date="2025-08" db="UniProtKB">
        <authorList>
            <consortium name="Ensembl"/>
        </authorList>
    </citation>
    <scope>IDENTIFICATION</scope>
</reference>
<dbReference type="SUPFAM" id="SSF56436">
    <property type="entry name" value="C-type lectin-like"/>
    <property type="match status" value="1"/>
</dbReference>
<protein>
    <recommendedName>
        <fullName evidence="2">C-type lectin domain-containing protein</fullName>
    </recommendedName>
</protein>
<evidence type="ECO:0000259" key="2">
    <source>
        <dbReference type="PROSITE" id="PS50041"/>
    </source>
</evidence>
<dbReference type="PROSITE" id="PS50041">
    <property type="entry name" value="C_TYPE_LECTIN_2"/>
    <property type="match status" value="1"/>
</dbReference>
<sequence>KSNPLFHLPTNHLKPISLLAWSLLLKTMTEAQRHCRENYKDLATIRDLEDLETLKTLKRPIHSVSFTTSRAWIGLYHYLDNWRWSLPNTSYYKPGETEFRRWDSGQPNNYLNKEHCTIMQNTKGLWHDAMCEHTLFPVCFDVRGEILKLLRENVLLWGFWRPL</sequence>
<dbReference type="GeneTree" id="ENSGT01150000287229"/>
<evidence type="ECO:0000256" key="1">
    <source>
        <dbReference type="SAM" id="SignalP"/>
    </source>
</evidence>
<keyword evidence="4" id="KW-1185">Reference proteome</keyword>
<dbReference type="AlphaFoldDB" id="A0A8C2ZAL8"/>